<keyword evidence="11 13" id="KW-0670">Pyruvate</keyword>
<evidence type="ECO:0000256" key="6">
    <source>
        <dbReference type="ARBA" id="ARBA00022741"/>
    </source>
</evidence>
<keyword evidence="4 13" id="KW-0808">Transferase</keyword>
<dbReference type="NCBIfam" id="NF011314">
    <property type="entry name" value="PRK14725.1"/>
    <property type="match status" value="1"/>
</dbReference>
<dbReference type="AlphaFoldDB" id="A0A080LS51"/>
<keyword evidence="5" id="KW-0479">Metal-binding</keyword>
<feature type="domain" description="Pyruvate kinase barrel" evidence="12">
    <location>
        <begin position="386"/>
        <end position="598"/>
    </location>
</feature>
<reference evidence="13 14" key="1">
    <citation type="submission" date="2014-02" db="EMBL/GenBank/DDBJ databases">
        <title>Expanding our view of genomic diversity in Candidatus Accumulibacter clades.</title>
        <authorList>
            <person name="Skennerton C.T."/>
            <person name="Barr J.J."/>
            <person name="Slater F.R."/>
            <person name="Bond P.L."/>
            <person name="Tyson G.W."/>
        </authorList>
    </citation>
    <scope>NUCLEOTIDE SEQUENCE [LARGE SCALE GENOMIC DNA]</scope>
    <source>
        <strain evidence="14">BA-91</strain>
    </source>
</reference>
<keyword evidence="10" id="KW-0324">Glycolysis</keyword>
<dbReference type="Pfam" id="PF00224">
    <property type="entry name" value="PK"/>
    <property type="match status" value="2"/>
</dbReference>
<dbReference type="GO" id="GO:0000287">
    <property type="term" value="F:magnesium ion binding"/>
    <property type="evidence" value="ECO:0007669"/>
    <property type="project" value="InterPro"/>
</dbReference>
<sequence>MPTMNEYSRVDTGQLISTQLITSRGHPRAERLIPKIRDLRARAIALEQSHRDEIHSIEPGYQASARNLLHYLALRQSDLRPLQEELTALGLTSLGGREAQILSSLDAVLVALHALAGRPWQPDHQPLSQLSIDDGMIVLDHHSQLLLGSPAGKRSVRIMVTMPSEAASDYLLVRNLLAAGMDVLRINCAHDDETAWLGMVNNLRSAERELGRSAKIYADLAGPKLRTGMIGPIERVLKCRPRRDLRGSVIEPAPIWLTPRDAVEPAPPGVALVLPIERGVLEQAIPGDVIEFEDCRGKHRELIVTELRNASRLASSGKTAYVEEGTLARLVRAGKFLAEGCFGPLPEVVSPIELAVGDILILTRNDVPGRAAMRDADGRVIEPARIHCSLDAAFAAARPGEIIHFDDGKIGSRVLANDGEEIVLQIAYTGVTTAKLRPEKGINLPDTELSMSALTEKDLHDLEFLVKHVDMVGLSFVRTPEDILLLEEHLQRLGGQAIGVVLKVENREAFENLPRLLLTAMHSPPLGVMVARGDLAVEVGFERLAEVQEEILWLCEAAHVPVIWATQVLEGLAKTGAPTRAEVSDAVMSGRAEAVMLNKGPFIVEAVRFLNGVLERMDAHQHKQRSRLRKLSISALD</sequence>
<dbReference type="InterPro" id="IPR015813">
    <property type="entry name" value="Pyrv/PenolPyrv_kinase-like_dom"/>
</dbReference>
<keyword evidence="6" id="KW-0547">Nucleotide-binding</keyword>
<dbReference type="PANTHER" id="PTHR11817">
    <property type="entry name" value="PYRUVATE KINASE"/>
    <property type="match status" value="1"/>
</dbReference>
<dbReference type="SUPFAM" id="SSF51621">
    <property type="entry name" value="Phosphoenolpyruvate/pyruvate domain"/>
    <property type="match status" value="1"/>
</dbReference>
<evidence type="ECO:0000259" key="12">
    <source>
        <dbReference type="Pfam" id="PF00224"/>
    </source>
</evidence>
<comment type="similarity">
    <text evidence="2">Belongs to the pyruvate kinase family.</text>
</comment>
<dbReference type="UniPathway" id="UPA00109">
    <property type="reaction ID" value="UER00188"/>
</dbReference>
<evidence type="ECO:0000313" key="14">
    <source>
        <dbReference type="Proteomes" id="UP000020077"/>
    </source>
</evidence>
<evidence type="ECO:0000256" key="8">
    <source>
        <dbReference type="ARBA" id="ARBA00022840"/>
    </source>
</evidence>
<dbReference type="InterPro" id="IPR001697">
    <property type="entry name" value="Pyr_Knase"/>
</dbReference>
<gene>
    <name evidence="13" type="primary">pykF</name>
    <name evidence="13" type="ORF">AW09_003750</name>
</gene>
<organism evidence="13 14">
    <name type="scientific">Candidatus Accumulibacter phosphatis</name>
    <dbReference type="NCBI Taxonomy" id="327160"/>
    <lineage>
        <taxon>Bacteria</taxon>
        <taxon>Pseudomonadati</taxon>
        <taxon>Pseudomonadota</taxon>
        <taxon>Betaproteobacteria</taxon>
        <taxon>Candidatus Accumulibacter</taxon>
    </lineage>
</organism>
<evidence type="ECO:0000256" key="4">
    <source>
        <dbReference type="ARBA" id="ARBA00022679"/>
    </source>
</evidence>
<evidence type="ECO:0000256" key="1">
    <source>
        <dbReference type="ARBA" id="ARBA00004997"/>
    </source>
</evidence>
<dbReference type="GO" id="GO:0030955">
    <property type="term" value="F:potassium ion binding"/>
    <property type="evidence" value="ECO:0007669"/>
    <property type="project" value="InterPro"/>
</dbReference>
<dbReference type="EMBL" id="JDVG02000592">
    <property type="protein sequence ID" value="KFB71136.1"/>
    <property type="molecule type" value="Genomic_DNA"/>
</dbReference>
<dbReference type="InterPro" id="IPR011037">
    <property type="entry name" value="Pyrv_Knase-like_insert_dom_sf"/>
</dbReference>
<proteinExistence type="inferred from homology"/>
<dbReference type="InterPro" id="IPR015793">
    <property type="entry name" value="Pyrv_Knase_brl"/>
</dbReference>
<evidence type="ECO:0000313" key="13">
    <source>
        <dbReference type="EMBL" id="KFB71136.1"/>
    </source>
</evidence>
<dbReference type="GO" id="GO:0004743">
    <property type="term" value="F:pyruvate kinase activity"/>
    <property type="evidence" value="ECO:0007669"/>
    <property type="project" value="UniProtKB-EC"/>
</dbReference>
<protein>
    <recommendedName>
        <fullName evidence="3">pyruvate kinase</fullName>
        <ecNumber evidence="3">2.7.1.40</ecNumber>
    </recommendedName>
</protein>
<evidence type="ECO:0000256" key="9">
    <source>
        <dbReference type="ARBA" id="ARBA00022842"/>
    </source>
</evidence>
<accession>A0A080LS51</accession>
<evidence type="ECO:0000256" key="7">
    <source>
        <dbReference type="ARBA" id="ARBA00022777"/>
    </source>
</evidence>
<evidence type="ECO:0000256" key="5">
    <source>
        <dbReference type="ARBA" id="ARBA00022723"/>
    </source>
</evidence>
<name>A0A080LS51_9PROT</name>
<dbReference type="GO" id="GO:0016301">
    <property type="term" value="F:kinase activity"/>
    <property type="evidence" value="ECO:0007669"/>
    <property type="project" value="UniProtKB-KW"/>
</dbReference>
<keyword evidence="8" id="KW-0067">ATP-binding</keyword>
<dbReference type="Gene3D" id="2.40.33.10">
    <property type="entry name" value="PK beta-barrel domain-like"/>
    <property type="match status" value="1"/>
</dbReference>
<evidence type="ECO:0000256" key="2">
    <source>
        <dbReference type="ARBA" id="ARBA00008663"/>
    </source>
</evidence>
<evidence type="ECO:0000256" key="11">
    <source>
        <dbReference type="ARBA" id="ARBA00023317"/>
    </source>
</evidence>
<dbReference type="InterPro" id="IPR015806">
    <property type="entry name" value="Pyrv_Knase_insert_dom_sf"/>
</dbReference>
<comment type="pathway">
    <text evidence="1">Carbohydrate degradation; glycolysis; pyruvate from D-glyceraldehyde 3-phosphate: step 5/5.</text>
</comment>
<keyword evidence="9" id="KW-0460">Magnesium</keyword>
<evidence type="ECO:0000256" key="3">
    <source>
        <dbReference type="ARBA" id="ARBA00012142"/>
    </source>
</evidence>
<dbReference type="Gene3D" id="3.20.20.60">
    <property type="entry name" value="Phosphoenolpyruvate-binding domains"/>
    <property type="match status" value="2"/>
</dbReference>
<dbReference type="EC" id="2.7.1.40" evidence="3"/>
<dbReference type="InterPro" id="IPR040442">
    <property type="entry name" value="Pyrv_kinase-like_dom_sf"/>
</dbReference>
<dbReference type="GO" id="GO:0005524">
    <property type="term" value="F:ATP binding"/>
    <property type="evidence" value="ECO:0007669"/>
    <property type="project" value="UniProtKB-KW"/>
</dbReference>
<dbReference type="SUPFAM" id="SSF50800">
    <property type="entry name" value="PK beta-barrel domain-like"/>
    <property type="match status" value="1"/>
</dbReference>
<evidence type="ECO:0000256" key="10">
    <source>
        <dbReference type="ARBA" id="ARBA00023152"/>
    </source>
</evidence>
<keyword evidence="7 13" id="KW-0418">Kinase</keyword>
<feature type="domain" description="Pyruvate kinase barrel" evidence="12">
    <location>
        <begin position="154"/>
        <end position="230"/>
    </location>
</feature>
<dbReference type="Proteomes" id="UP000020077">
    <property type="component" value="Unassembled WGS sequence"/>
</dbReference>
<comment type="caution">
    <text evidence="13">The sequence shown here is derived from an EMBL/GenBank/DDBJ whole genome shotgun (WGS) entry which is preliminary data.</text>
</comment>